<accession>A0A2T7NGJ1</accession>
<dbReference type="GO" id="GO:0004674">
    <property type="term" value="F:protein serine/threonine kinase activity"/>
    <property type="evidence" value="ECO:0007669"/>
    <property type="project" value="UniProtKB-KW"/>
</dbReference>
<name>A0A2T7NGJ1_POMCA</name>
<reference evidence="29 30" key="1">
    <citation type="submission" date="2018-04" db="EMBL/GenBank/DDBJ databases">
        <title>The genome of golden apple snail Pomacea canaliculata provides insight into stress tolerance and invasive adaptation.</title>
        <authorList>
            <person name="Liu C."/>
            <person name="Liu B."/>
            <person name="Ren Y."/>
            <person name="Zhang Y."/>
            <person name="Wang H."/>
            <person name="Li S."/>
            <person name="Jiang F."/>
            <person name="Yin L."/>
            <person name="Zhang G."/>
            <person name="Qian W."/>
            <person name="Fan W."/>
        </authorList>
    </citation>
    <scope>NUCLEOTIDE SEQUENCE [LARGE SCALE GENOMIC DNA]</scope>
    <source>
        <strain evidence="29">SZHN2017</strain>
        <tissue evidence="29">Muscle</tissue>
    </source>
</reference>
<dbReference type="GO" id="GO:0000146">
    <property type="term" value="F:microfilament motor activity"/>
    <property type="evidence" value="ECO:0007669"/>
    <property type="project" value="TreeGrafter"/>
</dbReference>
<organism evidence="29 30">
    <name type="scientific">Pomacea canaliculata</name>
    <name type="common">Golden apple snail</name>
    <dbReference type="NCBI Taxonomy" id="400727"/>
    <lineage>
        <taxon>Eukaryota</taxon>
        <taxon>Metazoa</taxon>
        <taxon>Spiralia</taxon>
        <taxon>Lophotrochozoa</taxon>
        <taxon>Mollusca</taxon>
        <taxon>Gastropoda</taxon>
        <taxon>Caenogastropoda</taxon>
        <taxon>Architaenioglossa</taxon>
        <taxon>Ampullarioidea</taxon>
        <taxon>Ampullariidae</taxon>
        <taxon>Pomacea</taxon>
    </lineage>
</organism>
<keyword evidence="9" id="KW-0677">Repeat</keyword>
<dbReference type="PRINTS" id="PR00193">
    <property type="entry name" value="MYOSINHEAVY"/>
</dbReference>
<keyword evidence="10 25" id="KW-0547">Nucleotide-binding</keyword>
<keyword evidence="18" id="KW-0325">Glycoprotein</keyword>
<keyword evidence="15 25" id="KW-0518">Myosin</keyword>
<evidence type="ECO:0000256" key="12">
    <source>
        <dbReference type="ARBA" id="ARBA00022840"/>
    </source>
</evidence>
<dbReference type="SUPFAM" id="SSF52540">
    <property type="entry name" value="P-loop containing nucleoside triphosphate hydrolases"/>
    <property type="match status" value="1"/>
</dbReference>
<keyword evidence="6" id="KW-0723">Serine/threonine-protein kinase</keyword>
<dbReference type="InterPro" id="IPR052409">
    <property type="entry name" value="Myosin-III_kinase_activity"/>
</dbReference>
<evidence type="ECO:0000256" key="20">
    <source>
        <dbReference type="ARBA" id="ARBA00023273"/>
    </source>
</evidence>
<dbReference type="Gene3D" id="1.20.5.4820">
    <property type="match status" value="1"/>
</dbReference>
<dbReference type="GO" id="GO:0003779">
    <property type="term" value="F:actin binding"/>
    <property type="evidence" value="ECO:0007669"/>
    <property type="project" value="UniProtKB-KW"/>
</dbReference>
<dbReference type="InterPro" id="IPR029044">
    <property type="entry name" value="Nucleotide-diphossugar_trans"/>
</dbReference>
<evidence type="ECO:0000259" key="28">
    <source>
        <dbReference type="PROSITE" id="PS51456"/>
    </source>
</evidence>
<dbReference type="GO" id="GO:0030832">
    <property type="term" value="P:regulation of actin filament length"/>
    <property type="evidence" value="ECO:0007669"/>
    <property type="project" value="TreeGrafter"/>
</dbReference>
<keyword evidence="12 25" id="KW-0067">ATP-binding</keyword>
<keyword evidence="16 27" id="KW-0472">Membrane</keyword>
<feature type="binding site" evidence="25">
    <location>
        <begin position="192"/>
        <end position="199"/>
    </location>
    <ligand>
        <name>ATP</name>
        <dbReference type="ChEBI" id="CHEBI:30616"/>
    </ligand>
</feature>
<feature type="transmembrane region" description="Helical" evidence="27">
    <location>
        <begin position="1377"/>
        <end position="1402"/>
    </location>
</feature>
<feature type="transmembrane region" description="Helical" evidence="27">
    <location>
        <begin position="1112"/>
        <end position="1134"/>
    </location>
</feature>
<evidence type="ECO:0000256" key="14">
    <source>
        <dbReference type="ARBA" id="ARBA00023054"/>
    </source>
</evidence>
<comment type="catalytic activity">
    <reaction evidence="24">
        <text>L-seryl-[protein] + ATP = O-phospho-L-seryl-[protein] + ADP + H(+)</text>
        <dbReference type="Rhea" id="RHEA:17989"/>
        <dbReference type="Rhea" id="RHEA-COMP:9863"/>
        <dbReference type="Rhea" id="RHEA-COMP:11604"/>
        <dbReference type="ChEBI" id="CHEBI:15378"/>
        <dbReference type="ChEBI" id="CHEBI:29999"/>
        <dbReference type="ChEBI" id="CHEBI:30616"/>
        <dbReference type="ChEBI" id="CHEBI:83421"/>
        <dbReference type="ChEBI" id="CHEBI:456216"/>
        <dbReference type="EC" id="2.7.11.1"/>
    </reaction>
</comment>
<evidence type="ECO:0000256" key="21">
    <source>
        <dbReference type="ARBA" id="ARBA00046329"/>
    </source>
</evidence>
<evidence type="ECO:0000256" key="5">
    <source>
        <dbReference type="ARBA" id="ARBA00022490"/>
    </source>
</evidence>
<keyword evidence="7" id="KW-0808">Transferase</keyword>
<dbReference type="Pfam" id="PF03142">
    <property type="entry name" value="Chitin_synth_2"/>
    <property type="match status" value="1"/>
</dbReference>
<evidence type="ECO:0000256" key="1">
    <source>
        <dbReference type="ARBA" id="ARBA00004245"/>
    </source>
</evidence>
<protein>
    <recommendedName>
        <fullName evidence="28">Myosin motor domain-containing protein</fullName>
    </recommendedName>
</protein>
<evidence type="ECO:0000256" key="6">
    <source>
        <dbReference type="ARBA" id="ARBA00022527"/>
    </source>
</evidence>
<dbReference type="EMBL" id="PZQS01000013">
    <property type="protein sequence ID" value="PVD20265.1"/>
    <property type="molecule type" value="Genomic_DNA"/>
</dbReference>
<dbReference type="GO" id="GO:0016459">
    <property type="term" value="C:myosin complex"/>
    <property type="evidence" value="ECO:0007669"/>
    <property type="project" value="UniProtKB-KW"/>
</dbReference>
<keyword evidence="4" id="KW-1003">Cell membrane</keyword>
<keyword evidence="25" id="KW-0009">Actin-binding</keyword>
<evidence type="ECO:0000256" key="19">
    <source>
        <dbReference type="ARBA" id="ARBA00023212"/>
    </source>
</evidence>
<dbReference type="PROSITE" id="PS50096">
    <property type="entry name" value="IQ"/>
    <property type="match status" value="1"/>
</dbReference>
<dbReference type="InterPro" id="IPR001609">
    <property type="entry name" value="Myosin_head_motor_dom-like"/>
</dbReference>
<evidence type="ECO:0000313" key="29">
    <source>
        <dbReference type="EMBL" id="PVD20265.1"/>
    </source>
</evidence>
<dbReference type="SMART" id="SM00242">
    <property type="entry name" value="MYSc"/>
    <property type="match status" value="1"/>
</dbReference>
<evidence type="ECO:0000256" key="25">
    <source>
        <dbReference type="PROSITE-ProRule" id="PRU00782"/>
    </source>
</evidence>
<evidence type="ECO:0000256" key="18">
    <source>
        <dbReference type="ARBA" id="ARBA00023180"/>
    </source>
</evidence>
<feature type="transmembrane region" description="Helical" evidence="27">
    <location>
        <begin position="1083"/>
        <end position="1100"/>
    </location>
</feature>
<evidence type="ECO:0000256" key="7">
    <source>
        <dbReference type="ARBA" id="ARBA00022679"/>
    </source>
</evidence>
<proteinExistence type="inferred from homology"/>
<comment type="catalytic activity">
    <reaction evidence="22">
        <text>L-threonyl-[protein] + ATP = O-phospho-L-threonyl-[protein] + ADP + H(+)</text>
        <dbReference type="Rhea" id="RHEA:46608"/>
        <dbReference type="Rhea" id="RHEA-COMP:11060"/>
        <dbReference type="Rhea" id="RHEA-COMP:11605"/>
        <dbReference type="ChEBI" id="CHEBI:15378"/>
        <dbReference type="ChEBI" id="CHEBI:30013"/>
        <dbReference type="ChEBI" id="CHEBI:30616"/>
        <dbReference type="ChEBI" id="CHEBI:61977"/>
        <dbReference type="ChEBI" id="CHEBI:456216"/>
        <dbReference type="EC" id="2.7.11.1"/>
    </reaction>
</comment>
<evidence type="ECO:0000256" key="15">
    <source>
        <dbReference type="ARBA" id="ARBA00023123"/>
    </source>
</evidence>
<evidence type="ECO:0000256" key="4">
    <source>
        <dbReference type="ARBA" id="ARBA00022475"/>
    </source>
</evidence>
<evidence type="ECO:0000256" key="13">
    <source>
        <dbReference type="ARBA" id="ARBA00022989"/>
    </source>
</evidence>
<comment type="caution">
    <text evidence="29">The sequence shown here is derived from an EMBL/GenBank/DDBJ whole genome shotgun (WGS) entry which is preliminary data.</text>
</comment>
<keyword evidence="11" id="KW-0418">Kinase</keyword>
<gene>
    <name evidence="29" type="ORF">C0Q70_20762</name>
</gene>
<feature type="transmembrane region" description="Helical" evidence="27">
    <location>
        <begin position="1346"/>
        <end position="1365"/>
    </location>
</feature>
<dbReference type="Gene3D" id="1.10.10.820">
    <property type="match status" value="1"/>
</dbReference>
<dbReference type="OrthoDB" id="370884at2759"/>
<comment type="similarity">
    <text evidence="25">Belongs to the TRAFAC class myosin-kinesin ATPase superfamily. Myosin family.</text>
</comment>
<keyword evidence="19" id="KW-0206">Cytoskeleton</keyword>
<keyword evidence="13 27" id="KW-1133">Transmembrane helix</keyword>
<evidence type="ECO:0000256" key="9">
    <source>
        <dbReference type="ARBA" id="ARBA00022737"/>
    </source>
</evidence>
<dbReference type="SMART" id="SM00015">
    <property type="entry name" value="IQ"/>
    <property type="match status" value="1"/>
</dbReference>
<feature type="transmembrane region" description="Helical" evidence="27">
    <location>
        <begin position="1052"/>
        <end position="1071"/>
    </location>
</feature>
<feature type="transmembrane region" description="Helical" evidence="27">
    <location>
        <begin position="1225"/>
        <end position="1245"/>
    </location>
</feature>
<comment type="similarity">
    <text evidence="21">Belongs to the chitin synthase family. Class IV subfamily.</text>
</comment>
<dbReference type="Proteomes" id="UP000245119">
    <property type="component" value="Linkage Group LG13"/>
</dbReference>
<evidence type="ECO:0000256" key="22">
    <source>
        <dbReference type="ARBA" id="ARBA00047899"/>
    </source>
</evidence>
<dbReference type="GO" id="GO:0004100">
    <property type="term" value="F:chitin synthase activity"/>
    <property type="evidence" value="ECO:0007669"/>
    <property type="project" value="UniProtKB-EC"/>
</dbReference>
<keyword evidence="8 27" id="KW-0812">Transmembrane</keyword>
<dbReference type="PANTHER" id="PTHR46256:SF3">
    <property type="entry name" value="MYOSIN MOTOR DOMAIN-CONTAINING PROTEIN"/>
    <property type="match status" value="1"/>
</dbReference>
<evidence type="ECO:0000256" key="23">
    <source>
        <dbReference type="ARBA" id="ARBA00048014"/>
    </source>
</evidence>
<feature type="region of interest" description="Actin-binding" evidence="25">
    <location>
        <begin position="728"/>
        <end position="750"/>
    </location>
</feature>
<dbReference type="GO" id="GO:0042995">
    <property type="term" value="C:cell projection"/>
    <property type="evidence" value="ECO:0007669"/>
    <property type="project" value="UniProtKB-SubCell"/>
</dbReference>
<keyword evidence="5" id="KW-0963">Cytoplasm</keyword>
<comment type="subcellular location">
    <subcellularLocation>
        <location evidence="3">Cell membrane</location>
        <topology evidence="3">Multi-pass membrane protein</topology>
    </subcellularLocation>
    <subcellularLocation>
        <location evidence="2">Cell projection</location>
    </subcellularLocation>
    <subcellularLocation>
        <location evidence="1">Cytoplasm</location>
        <location evidence="1">Cytoskeleton</location>
    </subcellularLocation>
</comment>
<dbReference type="InterPro" id="IPR000048">
    <property type="entry name" value="IQ_motif_EF-hand-BS"/>
</dbReference>
<feature type="transmembrane region" description="Helical" evidence="27">
    <location>
        <begin position="975"/>
        <end position="996"/>
    </location>
</feature>
<dbReference type="FunFam" id="3.90.550.10:FF:000139">
    <property type="entry name" value="Chitin synthase 8"/>
    <property type="match status" value="1"/>
</dbReference>
<feature type="domain" description="Myosin motor" evidence="28">
    <location>
        <begin position="91"/>
        <end position="847"/>
    </location>
</feature>
<comment type="catalytic activity">
    <reaction evidence="23">
        <text>[(1-&gt;4)-N-acetyl-beta-D-glucosaminyl](n) + UDP-N-acetyl-alpha-D-glucosamine = [(1-&gt;4)-N-acetyl-beta-D-glucosaminyl](n+1) + UDP + H(+)</text>
        <dbReference type="Rhea" id="RHEA:16637"/>
        <dbReference type="Rhea" id="RHEA-COMP:9593"/>
        <dbReference type="Rhea" id="RHEA-COMP:9595"/>
        <dbReference type="ChEBI" id="CHEBI:15378"/>
        <dbReference type="ChEBI" id="CHEBI:17029"/>
        <dbReference type="ChEBI" id="CHEBI:57705"/>
        <dbReference type="ChEBI" id="CHEBI:58223"/>
        <dbReference type="EC" id="2.4.1.16"/>
    </reaction>
</comment>
<dbReference type="Gene3D" id="3.40.850.10">
    <property type="entry name" value="Kinesin motor domain"/>
    <property type="match status" value="2"/>
</dbReference>
<dbReference type="InterPro" id="IPR036961">
    <property type="entry name" value="Kinesin_motor_dom_sf"/>
</dbReference>
<evidence type="ECO:0000256" key="11">
    <source>
        <dbReference type="ARBA" id="ARBA00022777"/>
    </source>
</evidence>
<dbReference type="SUPFAM" id="SSF53448">
    <property type="entry name" value="Nucleotide-diphospho-sugar transferases"/>
    <property type="match status" value="1"/>
</dbReference>
<evidence type="ECO:0000256" key="17">
    <source>
        <dbReference type="ARBA" id="ARBA00023175"/>
    </source>
</evidence>
<keyword evidence="30" id="KW-1185">Reference proteome</keyword>
<dbReference type="GO" id="GO:0005886">
    <property type="term" value="C:plasma membrane"/>
    <property type="evidence" value="ECO:0007669"/>
    <property type="project" value="UniProtKB-SubCell"/>
</dbReference>
<keyword evidence="20" id="KW-0966">Cell projection</keyword>
<evidence type="ECO:0000256" key="3">
    <source>
        <dbReference type="ARBA" id="ARBA00004651"/>
    </source>
</evidence>
<evidence type="ECO:0000256" key="10">
    <source>
        <dbReference type="ARBA" id="ARBA00022741"/>
    </source>
</evidence>
<feature type="coiled-coil region" evidence="26">
    <location>
        <begin position="839"/>
        <end position="885"/>
    </location>
</feature>
<dbReference type="Pfam" id="PF00063">
    <property type="entry name" value="Myosin_head"/>
    <property type="match status" value="2"/>
</dbReference>
<dbReference type="Gene3D" id="1.20.58.530">
    <property type="match status" value="1"/>
</dbReference>
<evidence type="ECO:0000256" key="2">
    <source>
        <dbReference type="ARBA" id="ARBA00004316"/>
    </source>
</evidence>
<evidence type="ECO:0000313" key="30">
    <source>
        <dbReference type="Proteomes" id="UP000245119"/>
    </source>
</evidence>
<dbReference type="InterPro" id="IPR055120">
    <property type="entry name" value="Chs-1/2_IV_N"/>
</dbReference>
<dbReference type="InterPro" id="IPR027417">
    <property type="entry name" value="P-loop_NTPase"/>
</dbReference>
<dbReference type="PROSITE" id="PS51456">
    <property type="entry name" value="MYOSIN_MOTOR"/>
    <property type="match status" value="1"/>
</dbReference>
<evidence type="ECO:0000256" key="24">
    <source>
        <dbReference type="ARBA" id="ARBA00048679"/>
    </source>
</evidence>
<dbReference type="Pfam" id="PF23000">
    <property type="entry name" value="ChitinSynthase_IV_N"/>
    <property type="match status" value="1"/>
</dbReference>
<sequence length="1935" mass="220499">MAVTVVTSTQTLDSEWCRRRLVDRPVDTCVDRLVDTWVDRPVDTCVDRLVDTWVDRLVDTCVDRLVDTCVDRLVDTWVDRLVDTLDNTKESRQDDLSCLPYLDERTVVDALRTRHAQGQCYTYIGDVLLFVNPFKAVPVYSQEVRTAVSHQHRLYQQLVARSDAKPHVLWVAQSALERACVTRCAQCVVVSGQSGAGKTETIKHAVCHWTRAVHSLHACLDIRINQKTHLARSLWERKNGYERQLQPIWQVAGTKADVGRQAGGRCLLYTFIAPNPNSSVSIFIEDTCLSLTLDPTVTDHFLPLSATMTDYLLETSRVVRHGPGERNFHIFYYLLAGLTRDELRNYHLTDPEDYRVLRQADHQPVFASASDLETCRLLYHKHVNIMRVVGFTDWEISMTFTLLSAILHVSNMAFWQEQDGERAQIKDSSTLIKGLSRACVNDWHAWWWALTSAAGVSPGERTIKNKTVEQVADSRDAVAKELYARLFGWIVRQVNLRLKPDKLHGDGGGATIGVLDMPGFENVRVNSFEQLCINVANEQLQQFFMQHIFVHERRACEQDGVKWQHVQHQDNQDIVTLFLQRPVGVLALIDEESKFPQATDATLVDKMARNHKHSGLLTKSPLGGAAFCVLHYAGAVEYQAAGFLEKNRHSLSTALADCLRSSCHTLVSDLFKAKMSRTGTISRLAKTHFAPRVAFLGSSSLFPYRYLFVLHTRTHPHRLTHTVTRNSLVDLMSRLNSSQPHFIRCVKSNEHKVADKFHTEFVLQQLRSSGVLDIARVRQMALPVRMDFGEFVDRYKLLVYSPLDSAEPTAATCLVIIKNAELDDYEIGATKVYLKFSELDKLNRQLQQLENHVTVIQKYVRGFQARRCYRKLRQLRREEVEAKRKLFDDLPLETLKARNDDHSMDDNLNDKFKLVYTKDDKHPEVSPEADNSLCCVPSALDFQPWDVFKTVSRKSETIYEATTNWFEVAAKTLKLFFFLLLFLLVLVSAVVSKASLLLMTNAIGNADLGNENRDRWVYLLIGVVCVPYLVTFFESLFRALFGNFPRPSLGNMAWILLVETIHSFGLCLLLFRVLPCLDTVRCLLLMNALCSVPAALRLLATKRSEEPRRKVTTIILDVLAVLMQLSAYVVVLVSMKSECVQVNKDTTDDSQAAARGTSSGLISGSGSAWSNTYSLSDMSWEIPLALLLISTNWWENFCDKDVRVGCVYIPVKNYKDALHRVRTKAYILASLWKIGLTFGFAFLLVPQLSMANVAFKDLLVTPAEYTFYNGSLLNAEVVMTTRMSMDTTEPPILPDIVHVIRSPILASEDRFMRVHTQNCSVANLSLDGLLNTTVCTTSYTYNWRQYITYLPLVLQVVSSGLCYYFARLACKLCMQRFSFAVPLSLATPVSVAAMITLCYVSPTSTQIIPGFLTWACTGEGKDRQWFIWHLGLGFGLWWASQLWITRYIWTPKSPRLAFTERLFILPHYCTVLIEQSLLLNRRRNDKERILKEMTFSDDASMDSTSTDAMRKQREQIVPKIYVCATMWHETESEMTELLKSLFRLDIDQSARRNAQDYFNVQDPDYYEFEANIFMDDAMEFDARNEWMPNDFLKQFVSLVDDAASAIHESDVTLLPPVKIPTPYGGRLVWTLPDCSLQVMYMYYLLGYRLLGQQEDIQSQSTLERDDKWRNSSGHFVKGNLFKYIPERVLVQAENTFILALDGDVDFKPGAVQLLVDRMKKSKKVGAACGRIHPIGSGPMVWYQTFEYAVGHWLQKAAEHMLGCVLCSPGCFSLFRGSALMDDNVMRTYATRSSEARHYLQYDQGEDRWLCTLLLQQGYRVEYCAASDAMTHAPERFNEFFNQTPLDTLHFGQHHGPAAELPHHRQDQRQHLLPVHVLPGAADDLHHPGPRYYPADDGRRLQRCHAHLAVAKLRPVSRPGRALPRHLLHQQSGRCS</sequence>
<evidence type="ECO:0000256" key="16">
    <source>
        <dbReference type="ARBA" id="ARBA00023136"/>
    </source>
</evidence>
<evidence type="ECO:0000256" key="8">
    <source>
        <dbReference type="ARBA" id="ARBA00022692"/>
    </source>
</evidence>
<evidence type="ECO:0000256" key="26">
    <source>
        <dbReference type="SAM" id="Coils"/>
    </source>
</evidence>
<keyword evidence="14 26" id="KW-0175">Coiled coil</keyword>
<feature type="transmembrane region" description="Helical" evidence="27">
    <location>
        <begin position="1016"/>
        <end position="1040"/>
    </location>
</feature>
<keyword evidence="17 25" id="KW-0505">Motor protein</keyword>
<dbReference type="PANTHER" id="PTHR46256">
    <property type="entry name" value="AGAP011099-PA"/>
    <property type="match status" value="1"/>
</dbReference>
<dbReference type="GO" id="GO:0005524">
    <property type="term" value="F:ATP binding"/>
    <property type="evidence" value="ECO:0007669"/>
    <property type="project" value="UniProtKB-UniRule"/>
</dbReference>
<dbReference type="Gene3D" id="1.20.120.720">
    <property type="entry name" value="Myosin VI head, motor domain, U50 subdomain"/>
    <property type="match status" value="1"/>
</dbReference>
<evidence type="ECO:0000256" key="27">
    <source>
        <dbReference type="SAM" id="Phobius"/>
    </source>
</evidence>